<keyword evidence="6" id="KW-0418">Kinase</keyword>
<feature type="signal peptide" evidence="14">
    <location>
        <begin position="1"/>
        <end position="21"/>
    </location>
</feature>
<keyword evidence="12" id="KW-0175">Coiled coil</keyword>
<evidence type="ECO:0000259" key="16">
    <source>
        <dbReference type="PROSITE" id="PS50110"/>
    </source>
</evidence>
<dbReference type="FunFam" id="3.30.565.10:FF:000010">
    <property type="entry name" value="Sensor histidine kinase RcsC"/>
    <property type="match status" value="1"/>
</dbReference>
<dbReference type="SMART" id="SM00387">
    <property type="entry name" value="HATPase_c"/>
    <property type="match status" value="1"/>
</dbReference>
<dbReference type="InterPro" id="IPR013783">
    <property type="entry name" value="Ig-like_fold"/>
</dbReference>
<feature type="modified residue" description="4-aspartylphosphate" evidence="11">
    <location>
        <position position="1208"/>
    </location>
</feature>
<evidence type="ECO:0000256" key="1">
    <source>
        <dbReference type="ARBA" id="ARBA00000085"/>
    </source>
</evidence>
<dbReference type="CDD" id="cd00082">
    <property type="entry name" value="HisKA"/>
    <property type="match status" value="1"/>
</dbReference>
<dbReference type="CDD" id="cd17546">
    <property type="entry name" value="REC_hyHK_CKI1_RcsC-like"/>
    <property type="match status" value="2"/>
</dbReference>
<evidence type="ECO:0000313" key="18">
    <source>
        <dbReference type="Proteomes" id="UP000739538"/>
    </source>
</evidence>
<dbReference type="InterPro" id="IPR015943">
    <property type="entry name" value="WD40/YVTN_repeat-like_dom_sf"/>
</dbReference>
<dbReference type="Proteomes" id="UP000739538">
    <property type="component" value="Unassembled WGS sequence"/>
</dbReference>
<evidence type="ECO:0000256" key="6">
    <source>
        <dbReference type="ARBA" id="ARBA00022777"/>
    </source>
</evidence>
<evidence type="ECO:0000256" key="7">
    <source>
        <dbReference type="ARBA" id="ARBA00022840"/>
    </source>
</evidence>
<dbReference type="Gene3D" id="3.30.565.10">
    <property type="entry name" value="Histidine kinase-like ATPase, C-terminal domain"/>
    <property type="match status" value="1"/>
</dbReference>
<dbReference type="CDD" id="cd16922">
    <property type="entry name" value="HATPase_EvgS-ArcB-TorS-like"/>
    <property type="match status" value="1"/>
</dbReference>
<keyword evidence="8" id="KW-0902">Two-component regulatory system</keyword>
<dbReference type="Pfam" id="PF07494">
    <property type="entry name" value="Reg_prop"/>
    <property type="match status" value="1"/>
</dbReference>
<feature type="domain" description="Response regulatory" evidence="16">
    <location>
        <begin position="1154"/>
        <end position="1275"/>
    </location>
</feature>
<dbReference type="InterPro" id="IPR011110">
    <property type="entry name" value="Reg_prop"/>
</dbReference>
<proteinExistence type="predicted"/>
<dbReference type="PROSITE" id="PS50110">
    <property type="entry name" value="RESPONSE_REGULATORY"/>
    <property type="match status" value="2"/>
</dbReference>
<dbReference type="InterPro" id="IPR011123">
    <property type="entry name" value="Y_Y_Y"/>
</dbReference>
<evidence type="ECO:0000256" key="10">
    <source>
        <dbReference type="ARBA" id="ARBA00068150"/>
    </source>
</evidence>
<dbReference type="SUPFAM" id="SSF69322">
    <property type="entry name" value="Tricorn protease domain 2"/>
    <property type="match status" value="1"/>
</dbReference>
<evidence type="ECO:0000256" key="9">
    <source>
        <dbReference type="ARBA" id="ARBA00064003"/>
    </source>
</evidence>
<dbReference type="EC" id="2.7.13.3" evidence="2"/>
<dbReference type="FunFam" id="2.60.40.10:FF:000791">
    <property type="entry name" value="Two-component system sensor histidine kinase/response regulator"/>
    <property type="match status" value="1"/>
</dbReference>
<dbReference type="InterPro" id="IPR036097">
    <property type="entry name" value="HisK_dim/P_sf"/>
</dbReference>
<dbReference type="InterPro" id="IPR011006">
    <property type="entry name" value="CheY-like_superfamily"/>
</dbReference>
<feature type="domain" description="Histidine kinase" evidence="15">
    <location>
        <begin position="915"/>
        <end position="1136"/>
    </location>
</feature>
<dbReference type="SUPFAM" id="SSF52172">
    <property type="entry name" value="CheY-like"/>
    <property type="match status" value="2"/>
</dbReference>
<dbReference type="Gene3D" id="1.10.287.130">
    <property type="match status" value="1"/>
</dbReference>
<dbReference type="GO" id="GO:0000155">
    <property type="term" value="F:phosphorelay sensor kinase activity"/>
    <property type="evidence" value="ECO:0007669"/>
    <property type="project" value="InterPro"/>
</dbReference>
<dbReference type="FunFam" id="1.10.287.130:FF:000002">
    <property type="entry name" value="Two-component osmosensing histidine kinase"/>
    <property type="match status" value="1"/>
</dbReference>
<evidence type="ECO:0000313" key="17">
    <source>
        <dbReference type="EMBL" id="MCA9754811.1"/>
    </source>
</evidence>
<evidence type="ECO:0000256" key="3">
    <source>
        <dbReference type="ARBA" id="ARBA00022553"/>
    </source>
</evidence>
<dbReference type="SMART" id="SM00448">
    <property type="entry name" value="REC"/>
    <property type="match status" value="2"/>
</dbReference>
<comment type="caution">
    <text evidence="17">The sequence shown here is derived from an EMBL/GenBank/DDBJ whole genome shotgun (WGS) entry which is preliminary data.</text>
</comment>
<organism evidence="17 18">
    <name type="scientific">Eiseniibacteriota bacterium</name>
    <dbReference type="NCBI Taxonomy" id="2212470"/>
    <lineage>
        <taxon>Bacteria</taxon>
        <taxon>Candidatus Eiseniibacteriota</taxon>
    </lineage>
</organism>
<dbReference type="EMBL" id="JAGQHS010000010">
    <property type="protein sequence ID" value="MCA9754811.1"/>
    <property type="molecule type" value="Genomic_DNA"/>
</dbReference>
<dbReference type="PROSITE" id="PS50109">
    <property type="entry name" value="HIS_KIN"/>
    <property type="match status" value="1"/>
</dbReference>
<dbReference type="InterPro" id="IPR003594">
    <property type="entry name" value="HATPase_dom"/>
</dbReference>
<feature type="coiled-coil region" evidence="12">
    <location>
        <begin position="867"/>
        <end position="894"/>
    </location>
</feature>
<dbReference type="GO" id="GO:0005524">
    <property type="term" value="F:ATP binding"/>
    <property type="evidence" value="ECO:0007669"/>
    <property type="project" value="UniProtKB-KW"/>
</dbReference>
<dbReference type="Gene3D" id="3.40.50.2300">
    <property type="match status" value="2"/>
</dbReference>
<keyword evidence="7" id="KW-0067">ATP-binding</keyword>
<feature type="domain" description="Response regulatory" evidence="16">
    <location>
        <begin position="1308"/>
        <end position="1427"/>
    </location>
</feature>
<dbReference type="Pfam" id="PF00512">
    <property type="entry name" value="HisKA"/>
    <property type="match status" value="1"/>
</dbReference>
<dbReference type="InterPro" id="IPR001789">
    <property type="entry name" value="Sig_transdc_resp-reg_receiver"/>
</dbReference>
<evidence type="ECO:0000256" key="8">
    <source>
        <dbReference type="ARBA" id="ARBA00023012"/>
    </source>
</evidence>
<dbReference type="SUPFAM" id="SSF63829">
    <property type="entry name" value="Calcium-dependent phosphotriesterase"/>
    <property type="match status" value="1"/>
</dbReference>
<dbReference type="SUPFAM" id="SSF55874">
    <property type="entry name" value="ATPase domain of HSP90 chaperone/DNA topoisomerase II/histidine kinase"/>
    <property type="match status" value="1"/>
</dbReference>
<dbReference type="Pfam" id="PF02518">
    <property type="entry name" value="HATPase_c"/>
    <property type="match status" value="1"/>
</dbReference>
<evidence type="ECO:0000256" key="14">
    <source>
        <dbReference type="SAM" id="SignalP"/>
    </source>
</evidence>
<feature type="modified residue" description="4-aspartylphosphate" evidence="11">
    <location>
        <position position="1357"/>
    </location>
</feature>
<dbReference type="PRINTS" id="PR00344">
    <property type="entry name" value="BCTRLSENSOR"/>
</dbReference>
<feature type="region of interest" description="Disordered" evidence="13">
    <location>
        <begin position="239"/>
        <end position="262"/>
    </location>
</feature>
<dbReference type="Pfam" id="PF07495">
    <property type="entry name" value="Y_Y_Y"/>
    <property type="match status" value="1"/>
</dbReference>
<dbReference type="Pfam" id="PF00072">
    <property type="entry name" value="Response_reg"/>
    <property type="match status" value="2"/>
</dbReference>
<keyword evidence="4" id="KW-0808">Transferase</keyword>
<dbReference type="SUPFAM" id="SSF101898">
    <property type="entry name" value="NHL repeat"/>
    <property type="match status" value="1"/>
</dbReference>
<evidence type="ECO:0000256" key="13">
    <source>
        <dbReference type="SAM" id="MobiDB-lite"/>
    </source>
</evidence>
<dbReference type="InterPro" id="IPR005467">
    <property type="entry name" value="His_kinase_dom"/>
</dbReference>
<gene>
    <name evidence="17" type="ORF">KDA27_03345</name>
</gene>
<comment type="subunit">
    <text evidence="9">At low DSF concentrations, interacts with RpfF.</text>
</comment>
<feature type="chain" id="PRO_5037936102" description="Sensory/regulatory protein RpfC" evidence="14">
    <location>
        <begin position="22"/>
        <end position="1442"/>
    </location>
</feature>
<name>A0A956N9E0_UNCEI</name>
<evidence type="ECO:0000256" key="12">
    <source>
        <dbReference type="SAM" id="Coils"/>
    </source>
</evidence>
<dbReference type="InterPro" id="IPR003661">
    <property type="entry name" value="HisK_dim/P_dom"/>
</dbReference>
<dbReference type="Gene3D" id="2.130.10.10">
    <property type="entry name" value="YVTN repeat-like/Quinoprotein amine dehydrogenase"/>
    <property type="match status" value="3"/>
</dbReference>
<dbReference type="PANTHER" id="PTHR45339:SF1">
    <property type="entry name" value="HYBRID SIGNAL TRANSDUCTION HISTIDINE KINASE J"/>
    <property type="match status" value="1"/>
</dbReference>
<accession>A0A956N9E0</accession>
<dbReference type="SMART" id="SM00388">
    <property type="entry name" value="HisKA"/>
    <property type="match status" value="1"/>
</dbReference>
<keyword evidence="5" id="KW-0547">Nucleotide-binding</keyword>
<reference evidence="17" key="1">
    <citation type="submission" date="2020-04" db="EMBL/GenBank/DDBJ databases">
        <authorList>
            <person name="Zhang T."/>
        </authorList>
    </citation>
    <scope>NUCLEOTIDE SEQUENCE</scope>
    <source>
        <strain evidence="17">HKST-UBA02</strain>
    </source>
</reference>
<evidence type="ECO:0000256" key="11">
    <source>
        <dbReference type="PROSITE-ProRule" id="PRU00169"/>
    </source>
</evidence>
<dbReference type="SUPFAM" id="SSF47384">
    <property type="entry name" value="Homodimeric domain of signal transducing histidine kinase"/>
    <property type="match status" value="1"/>
</dbReference>
<evidence type="ECO:0000256" key="5">
    <source>
        <dbReference type="ARBA" id="ARBA00022741"/>
    </source>
</evidence>
<evidence type="ECO:0000256" key="4">
    <source>
        <dbReference type="ARBA" id="ARBA00022679"/>
    </source>
</evidence>
<reference evidence="17" key="2">
    <citation type="journal article" date="2021" name="Microbiome">
        <title>Successional dynamics and alternative stable states in a saline activated sludge microbial community over 9 years.</title>
        <authorList>
            <person name="Wang Y."/>
            <person name="Ye J."/>
            <person name="Ju F."/>
            <person name="Liu L."/>
            <person name="Boyd J.A."/>
            <person name="Deng Y."/>
            <person name="Parks D.H."/>
            <person name="Jiang X."/>
            <person name="Yin X."/>
            <person name="Woodcroft B.J."/>
            <person name="Tyson G.W."/>
            <person name="Hugenholtz P."/>
            <person name="Polz M.F."/>
            <person name="Zhang T."/>
        </authorList>
    </citation>
    <scope>NUCLEOTIDE SEQUENCE</scope>
    <source>
        <strain evidence="17">HKST-UBA02</strain>
    </source>
</reference>
<comment type="catalytic activity">
    <reaction evidence="1">
        <text>ATP + protein L-histidine = ADP + protein N-phospho-L-histidine.</text>
        <dbReference type="EC" id="2.7.13.3"/>
    </reaction>
</comment>
<sequence>MRPLPLLLAAALASGFVPVMGQVLPTPTGDLLFERLDSTQGLSHSMCYTLVQDGSGFVWLGSQVGLNRFDGTHYVVHLADPGTTGRLQNDFILGLREAKDGGLWVGHRRGVERFDPTTGSFQSWTYDPADSSSVPPQVDEFEFAPDGSVWMVGSPDWDESVVVFRYDPATGSRTHFTHASVIDDPTVFYSTSLLFEEGGTPWLCYDSFLWTLDPANETEWRQIEVSVAGATGADSSAAHDSASLAAGEPAVAGVSDANRTRTQNGRLDGVNVLAPRTPDTFWIGGHEGLHVLDLATQSARPVKVPALEGSVDPITGIWPRDDGSLWIATENDGLVWFDPATTRSVFYPVAAKTQGGLPGEIYSVLEDRSGQLWVATGGGVARADLHRKAFDVHLPEPDHPGGLAGTHVLSFAEEGDRLWIASVQGLEVLDPDGTYRPVTWADLGVPEIEDTEAWHLCSDRTGTLWIGTIGEGLVAFDPKTSRGTRVQRGVDPEVEPSRDIYTSLQDRAGTLWFGTGEGIERYDREAGALEVWKTVKADGVAVNVRAIAEDGDYLWLGTEGGGLQRLDRASGVIERVVLPDRDAEAVYTLHVDTYGRLWIGTDRGLRCRWFDESSQRICVETYTKEDGLSFDSIAGLLPDSSGAIWASTSSGLNRIRASKPDGCVRPTLDVHRYGRDDGLATELFYVAPKYVALDGRVFLGGDQGYVSFDPLAIHDNPIPPEVALTNFQLFNAPLGVGQETEDGRVLLPRTIESLDALDLTYRDRVFTLELAALHFAAPEANQIAYMLEGFDPDWSYIGGRRYVTYTNLPAGSYVFRAKAANPDGVWSEPESLLSIEVTPPFWQTMWFRALAILGVLLATSLTFRLRTEAMRRRNHELEERVRERTAELEESNGALRVAKEAAEAAARAKSEFLANMSHEIRTPMNGILGMASLLEDTHLDASQRESLGIIRSSAENLLTILNDILDYSKMEAGRLDLESIPFELDTALYDVGDVIAFSAHRKGLDLIIEIEEDVPLHLEGDAGRLRQVLINLANNAVKFTESGEVTIHARAIDVQDGHAALRFEVRDTGIGIPEGTLEKLFRSFSQADSSVTRRFGGTGLGLAISRQIVSLMNGEIGVQSVAGHGSTFWFTVSFPILEESDRVQLAPNVLATERILCADDNATHRTILSEWFRRLGAELEVAVDGPSALRMLEAAASEGKPYTLLILDMMMPDMDGLEVASRVSAHPEWGDPQKILLSSVSEHVDSVQMRELGFVATVPKPVRFPVLERALARSVASRRTDPSALRPPRAEVQAMVASAERPDSDGLRILLAEDNRVNQIVAVRLLKRMGHVTTTANNGREAVAALASGDFDLVLMDVHMPEMDGIEATRAIRAGRDGVRNPDIPILAMTAAVLPEDRERCSRSGMNGFIPKPVQSEVLGQALATYLPSSSGPGHGADESAA</sequence>
<dbReference type="InterPro" id="IPR004358">
    <property type="entry name" value="Sig_transdc_His_kin-like_C"/>
</dbReference>
<dbReference type="Gene3D" id="2.60.40.10">
    <property type="entry name" value="Immunoglobulins"/>
    <property type="match status" value="1"/>
</dbReference>
<evidence type="ECO:0000256" key="2">
    <source>
        <dbReference type="ARBA" id="ARBA00012438"/>
    </source>
</evidence>
<keyword evidence="14" id="KW-0732">Signal</keyword>
<dbReference type="PANTHER" id="PTHR45339">
    <property type="entry name" value="HYBRID SIGNAL TRANSDUCTION HISTIDINE KINASE J"/>
    <property type="match status" value="1"/>
</dbReference>
<evidence type="ECO:0000259" key="15">
    <source>
        <dbReference type="PROSITE" id="PS50109"/>
    </source>
</evidence>
<protein>
    <recommendedName>
        <fullName evidence="10">Sensory/regulatory protein RpfC</fullName>
        <ecNumber evidence="2">2.7.13.3</ecNumber>
    </recommendedName>
</protein>
<dbReference type="InterPro" id="IPR036890">
    <property type="entry name" value="HATPase_C_sf"/>
</dbReference>
<keyword evidence="3 11" id="KW-0597">Phosphoprotein</keyword>